<evidence type="ECO:0000313" key="3">
    <source>
        <dbReference type="Proteomes" id="UP000051955"/>
    </source>
</evidence>
<evidence type="ECO:0000259" key="1">
    <source>
        <dbReference type="Pfam" id="PF13731"/>
    </source>
</evidence>
<dbReference type="InterPro" id="IPR027994">
    <property type="entry name" value="WxL_dom"/>
</dbReference>
<proteinExistence type="predicted"/>
<evidence type="ECO:0000313" key="2">
    <source>
        <dbReference type="EMBL" id="KRK94602.1"/>
    </source>
</evidence>
<organism evidence="2 3">
    <name type="scientific">Levilactobacillus acidifarinae DSM 19394 = JCM 15949</name>
    <dbReference type="NCBI Taxonomy" id="1423715"/>
    <lineage>
        <taxon>Bacteria</taxon>
        <taxon>Bacillati</taxon>
        <taxon>Bacillota</taxon>
        <taxon>Bacilli</taxon>
        <taxon>Lactobacillales</taxon>
        <taxon>Lactobacillaceae</taxon>
        <taxon>Levilactobacillus</taxon>
    </lineage>
</organism>
<name>A0A0R1LQT3_9LACO</name>
<dbReference type="Pfam" id="PF13731">
    <property type="entry name" value="WxL"/>
    <property type="match status" value="1"/>
</dbReference>
<reference evidence="2 3" key="1">
    <citation type="journal article" date="2015" name="Genome Announc.">
        <title>Expanding the biotechnology potential of lactobacilli through comparative genomics of 213 strains and associated genera.</title>
        <authorList>
            <person name="Sun Z."/>
            <person name="Harris H.M."/>
            <person name="McCann A."/>
            <person name="Guo C."/>
            <person name="Argimon S."/>
            <person name="Zhang W."/>
            <person name="Yang X."/>
            <person name="Jeffery I.B."/>
            <person name="Cooney J.C."/>
            <person name="Kagawa T.F."/>
            <person name="Liu W."/>
            <person name="Song Y."/>
            <person name="Salvetti E."/>
            <person name="Wrobel A."/>
            <person name="Rasinkangas P."/>
            <person name="Parkhill J."/>
            <person name="Rea M.C."/>
            <person name="O'Sullivan O."/>
            <person name="Ritari J."/>
            <person name="Douillard F.P."/>
            <person name="Paul Ross R."/>
            <person name="Yang R."/>
            <person name="Briner A.E."/>
            <person name="Felis G.E."/>
            <person name="de Vos W.M."/>
            <person name="Barrangou R."/>
            <person name="Klaenhammer T.R."/>
            <person name="Caufield P.W."/>
            <person name="Cui Y."/>
            <person name="Zhang H."/>
            <person name="O'Toole P.W."/>
        </authorList>
    </citation>
    <scope>NUCLEOTIDE SEQUENCE [LARGE SCALE GENOMIC DNA]</scope>
    <source>
        <strain evidence="2 3">DSM 19394</strain>
    </source>
</reference>
<accession>A0A0R1LQT3</accession>
<comment type="caution">
    <text evidence="2">The sequence shown here is derived from an EMBL/GenBank/DDBJ whole genome shotgun (WGS) entry which is preliminary data.</text>
</comment>
<gene>
    <name evidence="2" type="ORF">FD25_GL000572</name>
</gene>
<keyword evidence="3" id="KW-1185">Reference proteome</keyword>
<feature type="domain" description="WxL" evidence="1">
    <location>
        <begin position="36"/>
        <end position="172"/>
    </location>
</feature>
<sequence>MTSVVAHAAATANQTASVEVDKGQLVFQSKDGKAQTPSFTFNNPKVSAASQTVGLNSNNATTLGISNQLGTGEPWYVSAQLGTFTSTDSNKRTLEEATLNFAPDSTTGSDPVKLSSTNLIAGGSAAPLLSAAKDTGMGDVATSLAKTTLTLPKVTYAGTYTAQLTYTLTTGPQS</sequence>
<dbReference type="AlphaFoldDB" id="A0A0R1LQT3"/>
<dbReference type="EMBL" id="AZDV01000026">
    <property type="protein sequence ID" value="KRK94602.1"/>
    <property type="molecule type" value="Genomic_DNA"/>
</dbReference>
<dbReference type="PATRIC" id="fig|1423715.3.peg.598"/>
<dbReference type="Proteomes" id="UP000051955">
    <property type="component" value="Unassembled WGS sequence"/>
</dbReference>
<protein>
    <recommendedName>
        <fullName evidence="1">WxL domain-containing protein</fullName>
    </recommendedName>
</protein>